<dbReference type="EC" id="3.1.3.16" evidence="2"/>
<gene>
    <name evidence="2" type="ORF">JOC58_001655</name>
</gene>
<evidence type="ECO:0000313" key="2">
    <source>
        <dbReference type="EMBL" id="MDR6243762.1"/>
    </source>
</evidence>
<feature type="domain" description="Calcineurin-like phosphoesterase" evidence="1">
    <location>
        <begin position="4"/>
        <end position="191"/>
    </location>
</feature>
<evidence type="ECO:0000259" key="1">
    <source>
        <dbReference type="Pfam" id="PF00149"/>
    </source>
</evidence>
<dbReference type="SUPFAM" id="SSF56300">
    <property type="entry name" value="Metallo-dependent phosphatases"/>
    <property type="match status" value="1"/>
</dbReference>
<dbReference type="Gene3D" id="3.60.21.10">
    <property type="match status" value="1"/>
</dbReference>
<comment type="caution">
    <text evidence="2">The sequence shown here is derived from an EMBL/GenBank/DDBJ whole genome shotgun (WGS) entry which is preliminary data.</text>
</comment>
<keyword evidence="2" id="KW-0378">Hydrolase</keyword>
<reference evidence="2 3" key="1">
    <citation type="submission" date="2023-07" db="EMBL/GenBank/DDBJ databases">
        <title>Genomic Encyclopedia of Type Strains, Phase IV (KMG-IV): sequencing the most valuable type-strain genomes for metagenomic binning, comparative biology and taxonomic classification.</title>
        <authorList>
            <person name="Goeker M."/>
        </authorList>
    </citation>
    <scope>NUCLEOTIDE SEQUENCE [LARGE SCALE GENOMIC DNA]</scope>
    <source>
        <strain evidence="2 3">DSM 22170</strain>
    </source>
</reference>
<dbReference type="InterPro" id="IPR004843">
    <property type="entry name" value="Calcineurin-like_PHP"/>
</dbReference>
<dbReference type="Pfam" id="PF00149">
    <property type="entry name" value="Metallophos"/>
    <property type="match status" value="1"/>
</dbReference>
<accession>A0ABU1IZJ5</accession>
<dbReference type="RefSeq" id="WP_188776955.1">
    <property type="nucleotide sequence ID" value="NZ_BMMB01000008.1"/>
</dbReference>
<evidence type="ECO:0000313" key="3">
    <source>
        <dbReference type="Proteomes" id="UP001185028"/>
    </source>
</evidence>
<dbReference type="EMBL" id="JAVDQH010000005">
    <property type="protein sequence ID" value="MDR6243762.1"/>
    <property type="molecule type" value="Genomic_DNA"/>
</dbReference>
<keyword evidence="3" id="KW-1185">Reference proteome</keyword>
<dbReference type="Proteomes" id="UP001185028">
    <property type="component" value="Unassembled WGS sequence"/>
</dbReference>
<dbReference type="InterPro" id="IPR050126">
    <property type="entry name" value="Ap4A_hydrolase"/>
</dbReference>
<dbReference type="PANTHER" id="PTHR42850:SF4">
    <property type="entry name" value="ZINC-DEPENDENT ENDOPOLYPHOSPHATASE"/>
    <property type="match status" value="1"/>
</dbReference>
<dbReference type="GO" id="GO:0004722">
    <property type="term" value="F:protein serine/threonine phosphatase activity"/>
    <property type="evidence" value="ECO:0007669"/>
    <property type="project" value="UniProtKB-EC"/>
</dbReference>
<dbReference type="CDD" id="cd00144">
    <property type="entry name" value="MPP_PPP_family"/>
    <property type="match status" value="1"/>
</dbReference>
<protein>
    <submittedName>
        <fullName evidence="2">Serine/threonine protein phosphatase 1</fullName>
        <ecNumber evidence="2">3.1.3.16</ecNumber>
    </submittedName>
</protein>
<sequence length="238" mass="26928">MKKRTLAISDIHGEVDLLNRLLDETGYTPEHDQLVLLGDYVDRGQDARETLERVIGLVHEGAVALLGNHEDLMLTALTSGRESDWNRWLKVNGGLATLQSYGFTSEQLITLSGEDFELPDLHCETLDRHLDFIRSLKLYYETEDYLFVHAGVEPGKPVSECSRRQLIWIREAFHNDYDGEKLVVFGHTPTFYLHKDNTRFDIYYGINRIIGIDGGAVYGGQLNALDVTNGIAYSVRPA</sequence>
<proteinExistence type="predicted"/>
<dbReference type="InterPro" id="IPR029052">
    <property type="entry name" value="Metallo-depent_PP-like"/>
</dbReference>
<name>A0ABU1IZJ5_9BACL</name>
<dbReference type="PANTHER" id="PTHR42850">
    <property type="entry name" value="METALLOPHOSPHOESTERASE"/>
    <property type="match status" value="1"/>
</dbReference>
<organism evidence="2 3">
    <name type="scientific">Paenibacillus hunanensis</name>
    <dbReference type="NCBI Taxonomy" id="539262"/>
    <lineage>
        <taxon>Bacteria</taxon>
        <taxon>Bacillati</taxon>
        <taxon>Bacillota</taxon>
        <taxon>Bacilli</taxon>
        <taxon>Bacillales</taxon>
        <taxon>Paenibacillaceae</taxon>
        <taxon>Paenibacillus</taxon>
    </lineage>
</organism>